<reference evidence="2 3" key="1">
    <citation type="journal article" date="2018" name="Int. J. Syst. Evol. Microbiol.">
        <title>Parvibium lacunae gen. nov., sp. nov., a new member of the family Alcaligenaceae isolated from a freshwater pond.</title>
        <authorList>
            <person name="Chen W.M."/>
            <person name="Xie P.B."/>
            <person name="Hsu M.Y."/>
            <person name="Sheu S.Y."/>
        </authorList>
    </citation>
    <scope>NUCLEOTIDE SEQUENCE [LARGE SCALE GENOMIC DNA]</scope>
    <source>
        <strain evidence="2 3">KMB9</strain>
    </source>
</reference>
<dbReference type="AlphaFoldDB" id="A0A368L0C9"/>
<dbReference type="InterPro" id="IPR036736">
    <property type="entry name" value="ACP-like_sf"/>
</dbReference>
<feature type="domain" description="Carrier" evidence="1">
    <location>
        <begin position="20"/>
        <end position="75"/>
    </location>
</feature>
<accession>A0A368L0C9</accession>
<dbReference type="InterPro" id="IPR009081">
    <property type="entry name" value="PP-bd_ACP"/>
</dbReference>
<dbReference type="Gene3D" id="1.10.1200.10">
    <property type="entry name" value="ACP-like"/>
    <property type="match status" value="1"/>
</dbReference>
<dbReference type="RefSeq" id="WP_114403162.1">
    <property type="nucleotide sequence ID" value="NZ_QPGB01000004.1"/>
</dbReference>
<comment type="caution">
    <text evidence="2">The sequence shown here is derived from an EMBL/GenBank/DDBJ whole genome shotgun (WGS) entry which is preliminary data.</text>
</comment>
<sequence length="83" mass="9144">MNHFESVVTAYLEERNQRDQLGLTIQAELPVFASGLLDSVAFTGLISQIESTLGGQIDMLVLDPEQIETLADLLQQLQAAWQA</sequence>
<dbReference type="EMBL" id="QPGB01000004">
    <property type="protein sequence ID" value="RCS57020.1"/>
    <property type="molecule type" value="Genomic_DNA"/>
</dbReference>
<protein>
    <recommendedName>
        <fullName evidence="1">Carrier domain-containing protein</fullName>
    </recommendedName>
</protein>
<organism evidence="2 3">
    <name type="scientific">Parvibium lacunae</name>
    <dbReference type="NCBI Taxonomy" id="1888893"/>
    <lineage>
        <taxon>Bacteria</taxon>
        <taxon>Pseudomonadati</taxon>
        <taxon>Pseudomonadota</taxon>
        <taxon>Betaproteobacteria</taxon>
        <taxon>Burkholderiales</taxon>
        <taxon>Alcaligenaceae</taxon>
        <taxon>Parvibium</taxon>
    </lineage>
</organism>
<proteinExistence type="predicted"/>
<evidence type="ECO:0000259" key="1">
    <source>
        <dbReference type="Pfam" id="PF00550"/>
    </source>
</evidence>
<dbReference type="Proteomes" id="UP000252357">
    <property type="component" value="Unassembled WGS sequence"/>
</dbReference>
<name>A0A368L0C9_9BURK</name>
<dbReference type="Pfam" id="PF00550">
    <property type="entry name" value="PP-binding"/>
    <property type="match status" value="1"/>
</dbReference>
<gene>
    <name evidence="2" type="ORF">DU000_09440</name>
</gene>
<evidence type="ECO:0000313" key="2">
    <source>
        <dbReference type="EMBL" id="RCS57020.1"/>
    </source>
</evidence>
<evidence type="ECO:0000313" key="3">
    <source>
        <dbReference type="Proteomes" id="UP000252357"/>
    </source>
</evidence>
<dbReference type="SUPFAM" id="SSF47336">
    <property type="entry name" value="ACP-like"/>
    <property type="match status" value="1"/>
</dbReference>
<keyword evidence="3" id="KW-1185">Reference proteome</keyword>